<keyword evidence="7" id="KW-0732">Signal</keyword>
<dbReference type="PANTHER" id="PTHR43806">
    <property type="entry name" value="PEPTIDASE S8"/>
    <property type="match status" value="1"/>
</dbReference>
<evidence type="ECO:0000313" key="9">
    <source>
        <dbReference type="EMBL" id="MEL1251123.1"/>
    </source>
</evidence>
<dbReference type="Proteomes" id="UP001497045">
    <property type="component" value="Unassembled WGS sequence"/>
</dbReference>
<sequence length="388" mass="39754">MHLVKLGLAASAAVAVLTTPAYGQNNLRMAPEGSEFVSGQFICVFSDRYPVLPNGVGTEARFVARDANGQVGHVYSNTIRGFVVRASEQGVRRMLSQNPNLAYCEQDQVMRVDPLAPPPGRGPNKDDGGGGDSGTSSQTIPWGVARVGGAGDGTGLTAWVIDSGIDLDHPDLNVDVGRSVDFTRSRSGAEDESGHGTHVAGTIAAIDNDFGVVGVAAGASVVAVRVLDRRGSGSYSDVIAGVDHVATFGDNGDVANMSLGGPYSQALNDAVIAAAATGVQFTLAAGNSGADANNYSPASANGTNIYTVSAFQQGDSWIYFSNYGNPPVDLTEPGVSIESTYKNGDYNTLSGTSMAAPHLAGILLLGSVRTDGTVSGDPDGNADLIGVR</sequence>
<dbReference type="EMBL" id="JBBYHV010000002">
    <property type="protein sequence ID" value="MEL1251123.1"/>
    <property type="molecule type" value="Genomic_DNA"/>
</dbReference>
<protein>
    <submittedName>
        <fullName evidence="9">S8 family serine peptidase</fullName>
    </submittedName>
</protein>
<feature type="active site" description="Charge relay system" evidence="5">
    <location>
        <position position="195"/>
    </location>
</feature>
<evidence type="ECO:0000256" key="3">
    <source>
        <dbReference type="ARBA" id="ARBA00022801"/>
    </source>
</evidence>
<dbReference type="InterPro" id="IPR022398">
    <property type="entry name" value="Peptidase_S8_His-AS"/>
</dbReference>
<evidence type="ECO:0000256" key="4">
    <source>
        <dbReference type="ARBA" id="ARBA00022825"/>
    </source>
</evidence>
<evidence type="ECO:0000256" key="1">
    <source>
        <dbReference type="ARBA" id="ARBA00011073"/>
    </source>
</evidence>
<keyword evidence="10" id="KW-1185">Reference proteome</keyword>
<dbReference type="Gene3D" id="3.30.70.80">
    <property type="entry name" value="Peptidase S8 propeptide/proteinase inhibitor I9"/>
    <property type="match status" value="1"/>
</dbReference>
<keyword evidence="3 5" id="KW-0378">Hydrolase</keyword>
<dbReference type="RefSeq" id="WP_341673686.1">
    <property type="nucleotide sequence ID" value="NZ_JBBYHV010000002.1"/>
</dbReference>
<feature type="region of interest" description="Disordered" evidence="6">
    <location>
        <begin position="112"/>
        <end position="143"/>
    </location>
</feature>
<keyword evidence="2 5" id="KW-0645">Protease</keyword>
<gene>
    <name evidence="9" type="ORF">AAEO60_10600</name>
</gene>
<evidence type="ECO:0000256" key="2">
    <source>
        <dbReference type="ARBA" id="ARBA00022670"/>
    </source>
</evidence>
<keyword evidence="4 5" id="KW-0720">Serine protease</keyword>
<reference evidence="9 10" key="1">
    <citation type="submission" date="2024-04" db="EMBL/GenBank/DDBJ databases">
        <title>Aurantiacibacter sp. DGU6 16S ribosomal RNA gene Genome sequencing and assembly.</title>
        <authorList>
            <person name="Park S."/>
        </authorList>
    </citation>
    <scope>NUCLEOTIDE SEQUENCE [LARGE SCALE GENOMIC DNA]</scope>
    <source>
        <strain evidence="9 10">DGU6</strain>
    </source>
</reference>
<evidence type="ECO:0000256" key="6">
    <source>
        <dbReference type="SAM" id="MobiDB-lite"/>
    </source>
</evidence>
<dbReference type="PROSITE" id="PS00137">
    <property type="entry name" value="SUBTILASE_HIS"/>
    <property type="match status" value="1"/>
</dbReference>
<evidence type="ECO:0000256" key="5">
    <source>
        <dbReference type="PROSITE-ProRule" id="PRU01240"/>
    </source>
</evidence>
<dbReference type="InterPro" id="IPR050131">
    <property type="entry name" value="Peptidase_S8_subtilisin-like"/>
</dbReference>
<comment type="similarity">
    <text evidence="1 5">Belongs to the peptidase S8 family.</text>
</comment>
<dbReference type="InterPro" id="IPR000209">
    <property type="entry name" value="Peptidase_S8/S53_dom"/>
</dbReference>
<feature type="chain" id="PRO_5045491966" evidence="7">
    <location>
        <begin position="24"/>
        <end position="388"/>
    </location>
</feature>
<proteinExistence type="inferred from homology"/>
<accession>A0ABU9IGR7</accession>
<dbReference type="InterPro" id="IPR036852">
    <property type="entry name" value="Peptidase_S8/S53_dom_sf"/>
</dbReference>
<dbReference type="Pfam" id="PF00082">
    <property type="entry name" value="Peptidase_S8"/>
    <property type="match status" value="1"/>
</dbReference>
<evidence type="ECO:0000256" key="7">
    <source>
        <dbReference type="SAM" id="SignalP"/>
    </source>
</evidence>
<feature type="signal peptide" evidence="7">
    <location>
        <begin position="1"/>
        <end position="23"/>
    </location>
</feature>
<evidence type="ECO:0000259" key="8">
    <source>
        <dbReference type="Pfam" id="PF00082"/>
    </source>
</evidence>
<dbReference type="SUPFAM" id="SSF52743">
    <property type="entry name" value="Subtilisin-like"/>
    <property type="match status" value="1"/>
</dbReference>
<feature type="domain" description="Peptidase S8/S53" evidence="8">
    <location>
        <begin position="156"/>
        <end position="364"/>
    </location>
</feature>
<evidence type="ECO:0000313" key="10">
    <source>
        <dbReference type="Proteomes" id="UP001497045"/>
    </source>
</evidence>
<dbReference type="InterPro" id="IPR023827">
    <property type="entry name" value="Peptidase_S8_Asp-AS"/>
</dbReference>
<organism evidence="9 10">
    <name type="scientific">Aurantiacibacter gilvus</name>
    <dbReference type="NCBI Taxonomy" id="3139141"/>
    <lineage>
        <taxon>Bacteria</taxon>
        <taxon>Pseudomonadati</taxon>
        <taxon>Pseudomonadota</taxon>
        <taxon>Alphaproteobacteria</taxon>
        <taxon>Sphingomonadales</taxon>
        <taxon>Erythrobacteraceae</taxon>
        <taxon>Aurantiacibacter</taxon>
    </lineage>
</organism>
<dbReference type="PANTHER" id="PTHR43806:SF66">
    <property type="entry name" value="SERIN ENDOPEPTIDASE"/>
    <property type="match status" value="1"/>
</dbReference>
<dbReference type="SUPFAM" id="SSF54897">
    <property type="entry name" value="Protease propeptides/inhibitors"/>
    <property type="match status" value="1"/>
</dbReference>
<dbReference type="PRINTS" id="PR00723">
    <property type="entry name" value="SUBTILISIN"/>
</dbReference>
<dbReference type="PROSITE" id="PS51892">
    <property type="entry name" value="SUBTILASE"/>
    <property type="match status" value="1"/>
</dbReference>
<feature type="active site" description="Charge relay system" evidence="5">
    <location>
        <position position="162"/>
    </location>
</feature>
<dbReference type="InterPro" id="IPR015500">
    <property type="entry name" value="Peptidase_S8_subtilisin-rel"/>
</dbReference>
<dbReference type="Gene3D" id="3.40.50.200">
    <property type="entry name" value="Peptidase S8/S53 domain"/>
    <property type="match status" value="1"/>
</dbReference>
<dbReference type="PROSITE" id="PS00136">
    <property type="entry name" value="SUBTILASE_ASP"/>
    <property type="match status" value="1"/>
</dbReference>
<feature type="active site" description="Charge relay system" evidence="5">
    <location>
        <position position="353"/>
    </location>
</feature>
<dbReference type="InterPro" id="IPR037045">
    <property type="entry name" value="S8pro/Inhibitor_I9_sf"/>
</dbReference>
<comment type="caution">
    <text evidence="9">The sequence shown here is derived from an EMBL/GenBank/DDBJ whole genome shotgun (WGS) entry which is preliminary data.</text>
</comment>
<name>A0ABU9IGR7_9SPHN</name>